<feature type="domain" description="Ig-like" evidence="10">
    <location>
        <begin position="127"/>
        <end position="183"/>
    </location>
</feature>
<keyword evidence="9" id="KW-0393">Immunoglobulin domain</keyword>
<keyword evidence="4" id="KW-1133">Transmembrane helix</keyword>
<name>A0A8C2TR05_COTJA</name>
<evidence type="ECO:0000256" key="2">
    <source>
        <dbReference type="ARBA" id="ARBA00022729"/>
    </source>
</evidence>
<evidence type="ECO:0000313" key="11">
    <source>
        <dbReference type="Ensembl" id="ENSCJPP00005016025.1"/>
    </source>
</evidence>
<keyword evidence="8" id="KW-0325">Glycoprotein</keyword>
<evidence type="ECO:0000256" key="1">
    <source>
        <dbReference type="ARBA" id="ARBA00004479"/>
    </source>
</evidence>
<reference evidence="11" key="1">
    <citation type="submission" date="2015-11" db="EMBL/GenBank/DDBJ databases">
        <authorList>
            <consortium name="International Coturnix japonica Genome Analysis Consortium"/>
            <person name="Warren W."/>
            <person name="Burt D.W."/>
            <person name="Antin P.B."/>
            <person name="Lanford R."/>
            <person name="Gros J."/>
            <person name="Wilson R.K."/>
        </authorList>
    </citation>
    <scope>NUCLEOTIDE SEQUENCE [LARGE SCALE GENOMIC DNA]</scope>
</reference>
<feature type="domain" description="Ig-like" evidence="10">
    <location>
        <begin position="7"/>
        <end position="115"/>
    </location>
</feature>
<keyword evidence="3" id="KW-0677">Repeat</keyword>
<dbReference type="Ensembl" id="ENSCJPT00005022583.1">
    <property type="protein sequence ID" value="ENSCJPP00005016025.1"/>
    <property type="gene ID" value="ENSCJPG00005013207.1"/>
</dbReference>
<dbReference type="InterPro" id="IPR007110">
    <property type="entry name" value="Ig-like_dom"/>
</dbReference>
<dbReference type="GO" id="GO:0042008">
    <property type="term" value="F:interleukin-18 receptor activity"/>
    <property type="evidence" value="ECO:0007669"/>
    <property type="project" value="TreeGrafter"/>
</dbReference>
<dbReference type="FunFam" id="2.60.40.10:FF:001504">
    <property type="entry name" value="Interleukin 18 receptor accessory protein"/>
    <property type="match status" value="1"/>
</dbReference>
<keyword evidence="6" id="KW-1015">Disulfide bond</keyword>
<organism evidence="11 12">
    <name type="scientific">Coturnix japonica</name>
    <name type="common">Japanese quail</name>
    <name type="synonym">Coturnix coturnix japonica</name>
    <dbReference type="NCBI Taxonomy" id="93934"/>
    <lineage>
        <taxon>Eukaryota</taxon>
        <taxon>Metazoa</taxon>
        <taxon>Chordata</taxon>
        <taxon>Craniata</taxon>
        <taxon>Vertebrata</taxon>
        <taxon>Euteleostomi</taxon>
        <taxon>Archelosauria</taxon>
        <taxon>Archosauria</taxon>
        <taxon>Dinosauria</taxon>
        <taxon>Saurischia</taxon>
        <taxon>Theropoda</taxon>
        <taxon>Coelurosauria</taxon>
        <taxon>Aves</taxon>
        <taxon>Neognathae</taxon>
        <taxon>Galloanserae</taxon>
        <taxon>Galliformes</taxon>
        <taxon>Phasianidae</taxon>
        <taxon>Perdicinae</taxon>
        <taxon>Coturnix</taxon>
    </lineage>
</organism>
<keyword evidence="5" id="KW-0472">Membrane</keyword>
<evidence type="ECO:0000313" key="12">
    <source>
        <dbReference type="Proteomes" id="UP000694412"/>
    </source>
</evidence>
<dbReference type="InterPro" id="IPR013783">
    <property type="entry name" value="Ig-like_fold"/>
</dbReference>
<protein>
    <recommendedName>
        <fullName evidence="10">Ig-like domain-containing protein</fullName>
    </recommendedName>
</protein>
<dbReference type="InterPro" id="IPR015621">
    <property type="entry name" value="IL-1_rcpt_fam"/>
</dbReference>
<dbReference type="Proteomes" id="UP000694412">
    <property type="component" value="Chromosome 1"/>
</dbReference>
<dbReference type="Gene3D" id="2.60.40.10">
    <property type="entry name" value="Immunoglobulins"/>
    <property type="match status" value="2"/>
</dbReference>
<accession>A0A8C2TR05</accession>
<comment type="subcellular location">
    <subcellularLocation>
        <location evidence="1">Membrane</location>
        <topology evidence="1">Single-pass type I membrane protein</topology>
    </subcellularLocation>
</comment>
<dbReference type="PANTHER" id="PTHR11890">
    <property type="entry name" value="INTERLEUKIN-1 RECEPTOR FAMILY MEMBER"/>
    <property type="match status" value="1"/>
</dbReference>
<dbReference type="InterPro" id="IPR041416">
    <property type="entry name" value="IL-1RAcP-like_ig"/>
</dbReference>
<keyword evidence="12" id="KW-1185">Reference proteome</keyword>
<sequence length="183" mass="21121">MIRKKIPCLKILLEVHTKAEAKCSGYGTNTLYLLADNGNSIACQGTKCYNHIKKADVRWYKDGRQLEYRKTRKSLKLVDSEIYLKTTYVLDAGIYVCDYTMFDNTTQWIMRTAVTVEVIAKNTIHPPNILYPSGVAILEAELGKPLELECRVQFGFERDPHQKVIWKRDNKENMNEKLNQETG</sequence>
<dbReference type="GeneTree" id="ENSGT01090000259985"/>
<evidence type="ECO:0000259" key="10">
    <source>
        <dbReference type="PROSITE" id="PS50835"/>
    </source>
</evidence>
<dbReference type="SUPFAM" id="SSF48726">
    <property type="entry name" value="Immunoglobulin"/>
    <property type="match status" value="1"/>
</dbReference>
<evidence type="ECO:0000256" key="8">
    <source>
        <dbReference type="ARBA" id="ARBA00023180"/>
    </source>
</evidence>
<keyword evidence="4" id="KW-0812">Transmembrane</keyword>
<evidence type="ECO:0000256" key="5">
    <source>
        <dbReference type="ARBA" id="ARBA00023136"/>
    </source>
</evidence>
<evidence type="ECO:0000256" key="6">
    <source>
        <dbReference type="ARBA" id="ARBA00023157"/>
    </source>
</evidence>
<keyword evidence="7" id="KW-0675">Receptor</keyword>
<reference evidence="11" key="3">
    <citation type="submission" date="2025-09" db="UniProtKB">
        <authorList>
            <consortium name="Ensembl"/>
        </authorList>
    </citation>
    <scope>IDENTIFICATION</scope>
</reference>
<evidence type="ECO:0000256" key="4">
    <source>
        <dbReference type="ARBA" id="ARBA00022989"/>
    </source>
</evidence>
<evidence type="ECO:0000256" key="3">
    <source>
        <dbReference type="ARBA" id="ARBA00022737"/>
    </source>
</evidence>
<dbReference type="InterPro" id="IPR036179">
    <property type="entry name" value="Ig-like_dom_sf"/>
</dbReference>
<proteinExistence type="predicted"/>
<dbReference type="Pfam" id="PF18452">
    <property type="entry name" value="Ig_6"/>
    <property type="match status" value="1"/>
</dbReference>
<dbReference type="AlphaFoldDB" id="A0A8C2TR05"/>
<dbReference type="PANTHER" id="PTHR11890:SF23">
    <property type="entry name" value="INTERLEUKIN-18 RECEPTOR ACCESSORY PROTEIN"/>
    <property type="match status" value="1"/>
</dbReference>
<dbReference type="PROSITE" id="PS50835">
    <property type="entry name" value="IG_LIKE"/>
    <property type="match status" value="2"/>
</dbReference>
<dbReference type="CDD" id="cd00096">
    <property type="entry name" value="Ig"/>
    <property type="match status" value="1"/>
</dbReference>
<keyword evidence="2" id="KW-0732">Signal</keyword>
<reference evidence="11" key="2">
    <citation type="submission" date="2025-08" db="UniProtKB">
        <authorList>
            <consortium name="Ensembl"/>
        </authorList>
    </citation>
    <scope>IDENTIFICATION</scope>
</reference>
<evidence type="ECO:0000256" key="7">
    <source>
        <dbReference type="ARBA" id="ARBA00023170"/>
    </source>
</evidence>
<evidence type="ECO:0000256" key="9">
    <source>
        <dbReference type="ARBA" id="ARBA00023319"/>
    </source>
</evidence>
<dbReference type="GO" id="GO:0016020">
    <property type="term" value="C:membrane"/>
    <property type="evidence" value="ECO:0007669"/>
    <property type="project" value="UniProtKB-SubCell"/>
</dbReference>